<evidence type="ECO:0000256" key="3">
    <source>
        <dbReference type="ARBA" id="ARBA00023004"/>
    </source>
</evidence>
<dbReference type="EMBL" id="LAZR01038019">
    <property type="protein sequence ID" value="KKL20648.1"/>
    <property type="molecule type" value="Genomic_DNA"/>
</dbReference>
<evidence type="ECO:0000256" key="2">
    <source>
        <dbReference type="ARBA" id="ARBA00022723"/>
    </source>
</evidence>
<proteinExistence type="predicted"/>
<protein>
    <recommendedName>
        <fullName evidence="5">4Fe-4S Mo/W bis-MGD-type domain-containing protein</fullName>
    </recommendedName>
</protein>
<dbReference type="SUPFAM" id="SSF53706">
    <property type="entry name" value="Formate dehydrogenase/DMSO reductase, domains 1-3"/>
    <property type="match status" value="1"/>
</dbReference>
<evidence type="ECO:0000259" key="5">
    <source>
        <dbReference type="PROSITE" id="PS51669"/>
    </source>
</evidence>
<dbReference type="InterPro" id="IPR006656">
    <property type="entry name" value="Mopterin_OxRdtase"/>
</dbReference>
<dbReference type="SMART" id="SM00926">
    <property type="entry name" value="Molybdop_Fe4S4"/>
    <property type="match status" value="1"/>
</dbReference>
<keyword evidence="2" id="KW-0479">Metal-binding</keyword>
<dbReference type="GO" id="GO:0016020">
    <property type="term" value="C:membrane"/>
    <property type="evidence" value="ECO:0007669"/>
    <property type="project" value="TreeGrafter"/>
</dbReference>
<name>A0A0F9E9B1_9ZZZZ</name>
<dbReference type="PANTHER" id="PTHR43105:SF10">
    <property type="entry name" value="NADH-QUINONE OXIDOREDUCTASE SUBUNIT G"/>
    <property type="match status" value="1"/>
</dbReference>
<dbReference type="Gene3D" id="2.20.25.90">
    <property type="entry name" value="ADC-like domains"/>
    <property type="match status" value="1"/>
</dbReference>
<feature type="non-terminal residue" evidence="6">
    <location>
        <position position="422"/>
    </location>
</feature>
<dbReference type="PANTHER" id="PTHR43105">
    <property type="entry name" value="RESPIRATORY NITRATE REDUCTASE"/>
    <property type="match status" value="1"/>
</dbReference>
<dbReference type="GO" id="GO:0051539">
    <property type="term" value="F:4 iron, 4 sulfur cluster binding"/>
    <property type="evidence" value="ECO:0007669"/>
    <property type="project" value="UniProtKB-KW"/>
</dbReference>
<dbReference type="Gene3D" id="3.40.50.740">
    <property type="match status" value="1"/>
</dbReference>
<comment type="caution">
    <text evidence="6">The sequence shown here is derived from an EMBL/GenBank/DDBJ whole genome shotgun (WGS) entry which is preliminary data.</text>
</comment>
<evidence type="ECO:0000256" key="1">
    <source>
        <dbReference type="ARBA" id="ARBA00022485"/>
    </source>
</evidence>
<evidence type="ECO:0000256" key="4">
    <source>
        <dbReference type="ARBA" id="ARBA00023014"/>
    </source>
</evidence>
<dbReference type="Pfam" id="PF00384">
    <property type="entry name" value="Molybdopterin"/>
    <property type="match status" value="1"/>
</dbReference>
<keyword evidence="3" id="KW-0408">Iron</keyword>
<feature type="domain" description="4Fe-4S Mo/W bis-MGD-type" evidence="5">
    <location>
        <begin position="12"/>
        <end position="68"/>
    </location>
</feature>
<dbReference type="Gene3D" id="3.40.228.10">
    <property type="entry name" value="Dimethylsulfoxide Reductase, domain 2"/>
    <property type="match status" value="1"/>
</dbReference>
<dbReference type="GO" id="GO:0022904">
    <property type="term" value="P:respiratory electron transport chain"/>
    <property type="evidence" value="ECO:0007669"/>
    <property type="project" value="TreeGrafter"/>
</dbReference>
<evidence type="ECO:0000313" key="6">
    <source>
        <dbReference type="EMBL" id="KKL20648.1"/>
    </source>
</evidence>
<dbReference type="GO" id="GO:0003954">
    <property type="term" value="F:NADH dehydrogenase activity"/>
    <property type="evidence" value="ECO:0007669"/>
    <property type="project" value="TreeGrafter"/>
</dbReference>
<gene>
    <name evidence="6" type="ORF">LCGC14_2453350</name>
</gene>
<sequence length="422" mass="46377">MAKAKSPNVLSLCSADTVCPYCATGCRMVIEERDGEVIRARAQLGVGINSETLCARGRFGYDFINHPERLTTPLLKKNGQLEPVTWEAALLVIEEHLRSTTPLQTGGIASARLTNEELYLFQKLFKKTFNSRNIDSSMRWSPGAVNRFVSAVKMNGGGVSVFDCMSADIVFIIGSHLSDENPVTEYMVRRMARERDTTVLIASPRAMKLDHSASVSLRHLPGMEKEVLEAIVYLMLADSVADASGETRVRPEDRSNFETCLQTADVKPDEIVQLTRRLKDATTVGILAGTEFIRFGQGADGLATLLAVLNRLGKQVLIVPVLDRCNQRGAWEMGVHPGFDPGYRDEEPKGLGHAGMIDAAVKGDLGSLYIIREDPVATLNDREFVKRALSNINFLLVQDIFLTETAKLADCVLPGACFAEKE</sequence>
<dbReference type="AlphaFoldDB" id="A0A0F9E9B1"/>
<dbReference type="InterPro" id="IPR006963">
    <property type="entry name" value="Mopterin_OxRdtase_4Fe-4S_dom"/>
</dbReference>
<dbReference type="InterPro" id="IPR050123">
    <property type="entry name" value="Prok_molybdopt-oxidoreductase"/>
</dbReference>
<keyword evidence="4" id="KW-0411">Iron-sulfur</keyword>
<reference evidence="6" key="1">
    <citation type="journal article" date="2015" name="Nature">
        <title>Complex archaea that bridge the gap between prokaryotes and eukaryotes.</title>
        <authorList>
            <person name="Spang A."/>
            <person name="Saw J.H."/>
            <person name="Jorgensen S.L."/>
            <person name="Zaremba-Niedzwiedzka K."/>
            <person name="Martijn J."/>
            <person name="Lind A.E."/>
            <person name="van Eijk R."/>
            <person name="Schleper C."/>
            <person name="Guy L."/>
            <person name="Ettema T.J."/>
        </authorList>
    </citation>
    <scope>NUCLEOTIDE SEQUENCE</scope>
</reference>
<accession>A0A0F9E9B1</accession>
<dbReference type="PROSITE" id="PS51669">
    <property type="entry name" value="4FE4S_MOW_BIS_MGD"/>
    <property type="match status" value="1"/>
</dbReference>
<dbReference type="Pfam" id="PF04879">
    <property type="entry name" value="Molybdop_Fe4S4"/>
    <property type="match status" value="1"/>
</dbReference>
<dbReference type="GO" id="GO:0046872">
    <property type="term" value="F:metal ion binding"/>
    <property type="evidence" value="ECO:0007669"/>
    <property type="project" value="UniProtKB-KW"/>
</dbReference>
<organism evidence="6">
    <name type="scientific">marine sediment metagenome</name>
    <dbReference type="NCBI Taxonomy" id="412755"/>
    <lineage>
        <taxon>unclassified sequences</taxon>
        <taxon>metagenomes</taxon>
        <taxon>ecological metagenomes</taxon>
    </lineage>
</organism>
<keyword evidence="1" id="KW-0004">4Fe-4S</keyword>